<reference evidence="1" key="1">
    <citation type="submission" date="2020-11" db="EMBL/GenBank/DDBJ databases">
        <authorList>
            <person name="Tran Van P."/>
        </authorList>
    </citation>
    <scope>NUCLEOTIDE SEQUENCE</scope>
</reference>
<dbReference type="Proteomes" id="UP000677054">
    <property type="component" value="Unassembled WGS sequence"/>
</dbReference>
<evidence type="ECO:0000313" key="2">
    <source>
        <dbReference type="Proteomes" id="UP000677054"/>
    </source>
</evidence>
<dbReference type="EMBL" id="LR900294">
    <property type="protein sequence ID" value="CAD7245099.1"/>
    <property type="molecule type" value="Genomic_DNA"/>
</dbReference>
<evidence type="ECO:0000313" key="1">
    <source>
        <dbReference type="EMBL" id="CAD7245099.1"/>
    </source>
</evidence>
<accession>A0A7R8X862</accession>
<dbReference type="AlphaFoldDB" id="A0A7R8X862"/>
<keyword evidence="2" id="KW-1185">Reference proteome</keyword>
<feature type="non-terminal residue" evidence="1">
    <location>
        <position position="1"/>
    </location>
</feature>
<gene>
    <name evidence="1" type="ORF">DSTB1V02_LOCUS4975</name>
</gene>
<dbReference type="EMBL" id="CAJPEV010000777">
    <property type="protein sequence ID" value="CAG0888464.1"/>
    <property type="molecule type" value="Genomic_DNA"/>
</dbReference>
<name>A0A7R8X862_9CRUS</name>
<sequence length="203" mass="21867">MHFRHKMVSSLPVPSLATHGQQHAFKVPRTSWIKGRSCLRHAMYFCPPMNSKYSYLSTLNPAPAICILHADVPGPLKGAQSIFLLDHPKSHWMLPSNTHPPPTPLSSPPHQAFPNPGAHPTLKSRSIRGSYDALEISKATGETYFLPAFISHTAAGCSGDNSLNLGCFIGTSDHSVLNFHRTLGSTSIGPWTSGTPPPSGVVS</sequence>
<proteinExistence type="predicted"/>
<organism evidence="1">
    <name type="scientific">Darwinula stevensoni</name>
    <dbReference type="NCBI Taxonomy" id="69355"/>
    <lineage>
        <taxon>Eukaryota</taxon>
        <taxon>Metazoa</taxon>
        <taxon>Ecdysozoa</taxon>
        <taxon>Arthropoda</taxon>
        <taxon>Crustacea</taxon>
        <taxon>Oligostraca</taxon>
        <taxon>Ostracoda</taxon>
        <taxon>Podocopa</taxon>
        <taxon>Podocopida</taxon>
        <taxon>Darwinulocopina</taxon>
        <taxon>Darwinuloidea</taxon>
        <taxon>Darwinulidae</taxon>
        <taxon>Darwinula</taxon>
    </lineage>
</organism>
<protein>
    <submittedName>
        <fullName evidence="1">Uncharacterized protein</fullName>
    </submittedName>
</protein>